<proteinExistence type="predicted"/>
<evidence type="ECO:0000313" key="2">
    <source>
        <dbReference type="EMBL" id="ADC64636.1"/>
    </source>
</evidence>
<evidence type="ECO:0000256" key="1">
    <source>
        <dbReference type="SAM" id="MobiDB-lite"/>
    </source>
</evidence>
<evidence type="ECO:0000313" key="3">
    <source>
        <dbReference type="Proteomes" id="UP000002613"/>
    </source>
</evidence>
<feature type="region of interest" description="Disordered" evidence="1">
    <location>
        <begin position="19"/>
        <end position="41"/>
    </location>
</feature>
<dbReference type="PaxDb" id="589924-Ferp_0462"/>
<dbReference type="EMBL" id="CP001899">
    <property type="protein sequence ID" value="ADC64636.1"/>
    <property type="molecule type" value="Genomic_DNA"/>
</dbReference>
<reference evidence="2 3" key="2">
    <citation type="journal article" date="2011" name="Stand. Genomic Sci.">
        <title>Complete genome sequence of Ferroglobus placidus AEDII12DO.</title>
        <authorList>
            <person name="Anderson I."/>
            <person name="Risso C."/>
            <person name="Holmes D."/>
            <person name="Lucas S."/>
            <person name="Copeland A."/>
            <person name="Lapidus A."/>
            <person name="Cheng J.F."/>
            <person name="Bruce D."/>
            <person name="Goodwin L."/>
            <person name="Pitluck S."/>
            <person name="Saunders E."/>
            <person name="Brettin T."/>
            <person name="Detter J.C."/>
            <person name="Han C."/>
            <person name="Tapia R."/>
            <person name="Larimer F."/>
            <person name="Land M."/>
            <person name="Hauser L."/>
            <person name="Woyke T."/>
            <person name="Lovley D."/>
            <person name="Kyrpides N."/>
            <person name="Ivanova N."/>
        </authorList>
    </citation>
    <scope>NUCLEOTIDE SEQUENCE [LARGE SCALE GENOMIC DNA]</scope>
    <source>
        <strain evidence="3">DSM 10642 / AEDII12DO</strain>
    </source>
</reference>
<dbReference type="STRING" id="589924.Ferp_0462"/>
<dbReference type="AlphaFoldDB" id="D3S303"/>
<organism evidence="2 3">
    <name type="scientific">Ferroglobus placidus (strain DSM 10642 / AEDII12DO)</name>
    <dbReference type="NCBI Taxonomy" id="589924"/>
    <lineage>
        <taxon>Archaea</taxon>
        <taxon>Methanobacteriati</taxon>
        <taxon>Methanobacteriota</taxon>
        <taxon>Archaeoglobi</taxon>
        <taxon>Archaeoglobales</taxon>
        <taxon>Archaeoglobaceae</taxon>
        <taxon>Ferroglobus</taxon>
    </lineage>
</organism>
<accession>D3S303</accession>
<sequence length="69" mass="7939">MILPAALFVSLRESIRDIGSRRKMDSAPEDEEEGNGVEGMPEEQREVFRLIYALSLLFAERDEEIEKIL</sequence>
<name>D3S303_FERPA</name>
<dbReference type="Proteomes" id="UP000002613">
    <property type="component" value="Chromosome"/>
</dbReference>
<protein>
    <submittedName>
        <fullName evidence="2">Uncharacterized protein</fullName>
    </submittedName>
</protein>
<keyword evidence="3" id="KW-1185">Reference proteome</keyword>
<reference evidence="3" key="1">
    <citation type="submission" date="2010-02" db="EMBL/GenBank/DDBJ databases">
        <title>Complete sequence of Ferroglobus placidus DSM 10642.</title>
        <authorList>
            <consortium name="US DOE Joint Genome Institute"/>
            <person name="Lucas S."/>
            <person name="Copeland A."/>
            <person name="Lapidus A."/>
            <person name="Cheng J.-F."/>
            <person name="Bruce D."/>
            <person name="Goodwin L."/>
            <person name="Pitluck S."/>
            <person name="Saunders E."/>
            <person name="Brettin T."/>
            <person name="Detter J.C."/>
            <person name="Han C."/>
            <person name="Tapia R."/>
            <person name="Larimer F."/>
            <person name="Land M."/>
            <person name="Hauser L."/>
            <person name="Kyrpides N."/>
            <person name="Ivanova N."/>
            <person name="Holmes D."/>
            <person name="Lovley D."/>
            <person name="Kyrpides N."/>
            <person name="Anderson I.J."/>
            <person name="Woyke T."/>
        </authorList>
    </citation>
    <scope>NUCLEOTIDE SEQUENCE [LARGE SCALE GENOMIC DNA]</scope>
    <source>
        <strain evidence="3">DSM 10642 / AEDII12DO</strain>
    </source>
</reference>
<dbReference type="KEGG" id="fpl:Ferp_0462"/>
<dbReference type="HOGENOM" id="CLU_2765872_0_0_2"/>
<gene>
    <name evidence="2" type="ordered locus">Ferp_0462</name>
</gene>